<comment type="caution">
    <text evidence="1">The sequence shown here is derived from an EMBL/GenBank/DDBJ whole genome shotgun (WGS) entry which is preliminary data.</text>
</comment>
<dbReference type="PaxDb" id="411460-RUMTOR_01842"/>
<reference evidence="1 2" key="1">
    <citation type="submission" date="2007-03" db="EMBL/GenBank/DDBJ databases">
        <authorList>
            <person name="Fulton L."/>
            <person name="Clifton S."/>
            <person name="Fulton B."/>
            <person name="Xu J."/>
            <person name="Minx P."/>
            <person name="Pepin K.H."/>
            <person name="Johnson M."/>
            <person name="Thiruvilangam P."/>
            <person name="Bhonagiri V."/>
            <person name="Nash W.E."/>
            <person name="Mardis E.R."/>
            <person name="Wilson R.K."/>
        </authorList>
    </citation>
    <scope>NUCLEOTIDE SEQUENCE [LARGE SCALE GENOMIC DNA]</scope>
    <source>
        <strain evidence="1 2">ATCC 27756</strain>
    </source>
</reference>
<dbReference type="HOGENOM" id="CLU_3348260_0_0_9"/>
<accession>A5KNL7</accession>
<gene>
    <name evidence="1" type="ORF">RUMTOR_01842</name>
</gene>
<reference evidence="1 2" key="2">
    <citation type="submission" date="2007-04" db="EMBL/GenBank/DDBJ databases">
        <title>Draft genome sequence of Ruminococcus torques (ATCC 27756).</title>
        <authorList>
            <person name="Sudarsanam P."/>
            <person name="Ley R."/>
            <person name="Guruge J."/>
            <person name="Turnbaugh P.J."/>
            <person name="Mahowald M."/>
            <person name="Liep D."/>
            <person name="Gordon J."/>
        </authorList>
    </citation>
    <scope>NUCLEOTIDE SEQUENCE [LARGE SCALE GENOMIC DNA]</scope>
    <source>
        <strain evidence="1 2">ATCC 27756</strain>
    </source>
</reference>
<sequence length="37" mass="4598">MPIGSKRKKYRNKYHVKVRVVTINYAFCYMLEKFKEK</sequence>
<dbReference type="Proteomes" id="UP000003577">
    <property type="component" value="Unassembled WGS sequence"/>
</dbReference>
<evidence type="ECO:0000313" key="1">
    <source>
        <dbReference type="EMBL" id="EDK23955.1"/>
    </source>
</evidence>
<name>A5KNL7_9FIRM</name>
<evidence type="ECO:0000313" key="2">
    <source>
        <dbReference type="Proteomes" id="UP000003577"/>
    </source>
</evidence>
<protein>
    <submittedName>
        <fullName evidence="1">Uncharacterized protein</fullName>
    </submittedName>
</protein>
<dbReference type="EMBL" id="AAVP02000009">
    <property type="protein sequence ID" value="EDK23955.1"/>
    <property type="molecule type" value="Genomic_DNA"/>
</dbReference>
<proteinExistence type="predicted"/>
<dbReference type="AlphaFoldDB" id="A5KNL7"/>
<organism evidence="1 2">
    <name type="scientific">[Ruminococcus] torques ATCC 27756</name>
    <dbReference type="NCBI Taxonomy" id="411460"/>
    <lineage>
        <taxon>Bacteria</taxon>
        <taxon>Bacillati</taxon>
        <taxon>Bacillota</taxon>
        <taxon>Clostridia</taxon>
        <taxon>Lachnospirales</taxon>
        <taxon>Lachnospiraceae</taxon>
        <taxon>Mediterraneibacter</taxon>
    </lineage>
</organism>